<evidence type="ECO:0000256" key="3">
    <source>
        <dbReference type="ARBA" id="ARBA00022750"/>
    </source>
</evidence>
<dbReference type="InterPro" id="IPR001584">
    <property type="entry name" value="Integrase_cat-core"/>
</dbReference>
<keyword evidence="8" id="KW-0239">DNA-directed DNA polymerase</keyword>
<dbReference type="InterPro" id="IPR043502">
    <property type="entry name" value="DNA/RNA_pol_sf"/>
</dbReference>
<protein>
    <recommendedName>
        <fullName evidence="16">Reverse transcriptase</fullName>
    </recommendedName>
</protein>
<evidence type="ECO:0000313" key="14">
    <source>
        <dbReference type="EMBL" id="SPQ99093.1"/>
    </source>
</evidence>
<dbReference type="FunFam" id="3.30.70.270:FF:000063">
    <property type="entry name" value="Zinc knuckle domaincontaining protein"/>
    <property type="match status" value="1"/>
</dbReference>
<evidence type="ECO:0000256" key="4">
    <source>
        <dbReference type="ARBA" id="ARBA00022801"/>
    </source>
</evidence>
<gene>
    <name evidence="14" type="ORF">PLBR_LOCUS6308</name>
</gene>
<dbReference type="FunFam" id="1.10.340.70:FF:000001">
    <property type="entry name" value="Retrovirus-related Pol polyprotein from transposon gypsy-like Protein"/>
    <property type="match status" value="1"/>
</dbReference>
<dbReference type="InterPro" id="IPR041577">
    <property type="entry name" value="RT_RNaseH_2"/>
</dbReference>
<dbReference type="PANTHER" id="PTHR37984:SF5">
    <property type="entry name" value="PROTEIN NYNRIN-LIKE"/>
    <property type="match status" value="1"/>
</dbReference>
<dbReference type="GO" id="GO:0003964">
    <property type="term" value="F:RNA-directed DNA polymerase activity"/>
    <property type="evidence" value="ECO:0007669"/>
    <property type="project" value="UniProtKB-KW"/>
</dbReference>
<dbReference type="Pfam" id="PF17921">
    <property type="entry name" value="Integrase_H2C2"/>
    <property type="match status" value="1"/>
</dbReference>
<dbReference type="CDD" id="cd09274">
    <property type="entry name" value="RNase_HI_RT_Ty3"/>
    <property type="match status" value="1"/>
</dbReference>
<dbReference type="PROSITE" id="PS50994">
    <property type="entry name" value="INTEGRASE"/>
    <property type="match status" value="1"/>
</dbReference>
<name>A0A3P3YG00_PLABS</name>
<keyword evidence="2" id="KW-0479">Metal-binding</keyword>
<dbReference type="SUPFAM" id="SSF53098">
    <property type="entry name" value="Ribonuclease H-like"/>
    <property type="match status" value="1"/>
</dbReference>
<evidence type="ECO:0000256" key="11">
    <source>
        <dbReference type="ARBA" id="ARBA00023268"/>
    </source>
</evidence>
<dbReference type="GO" id="GO:0006310">
    <property type="term" value="P:DNA recombination"/>
    <property type="evidence" value="ECO:0007669"/>
    <property type="project" value="UniProtKB-KW"/>
</dbReference>
<dbReference type="GO" id="GO:0004190">
    <property type="term" value="F:aspartic-type endopeptidase activity"/>
    <property type="evidence" value="ECO:0007669"/>
    <property type="project" value="UniProtKB-KW"/>
</dbReference>
<keyword evidence="5" id="KW-0460">Magnesium</keyword>
<dbReference type="Gene3D" id="3.30.70.270">
    <property type="match status" value="2"/>
</dbReference>
<evidence type="ECO:0000256" key="8">
    <source>
        <dbReference type="ARBA" id="ARBA00022932"/>
    </source>
</evidence>
<dbReference type="GO" id="GO:0006508">
    <property type="term" value="P:proteolysis"/>
    <property type="evidence" value="ECO:0007669"/>
    <property type="project" value="UniProtKB-KW"/>
</dbReference>
<dbReference type="PANTHER" id="PTHR37984">
    <property type="entry name" value="PROTEIN CBG26694"/>
    <property type="match status" value="1"/>
</dbReference>
<dbReference type="Proteomes" id="UP000290189">
    <property type="component" value="Unassembled WGS sequence"/>
</dbReference>
<evidence type="ECO:0000256" key="10">
    <source>
        <dbReference type="ARBA" id="ARBA00023172"/>
    </source>
</evidence>
<keyword evidence="11" id="KW-0511">Multifunctional enzyme</keyword>
<feature type="domain" description="Integrase catalytic" evidence="13">
    <location>
        <begin position="765"/>
        <end position="929"/>
    </location>
</feature>
<dbReference type="Pfam" id="PF24626">
    <property type="entry name" value="SH3_Tf2-1"/>
    <property type="match status" value="1"/>
</dbReference>
<evidence type="ECO:0000313" key="15">
    <source>
        <dbReference type="Proteomes" id="UP000290189"/>
    </source>
</evidence>
<dbReference type="GO" id="GO:0015074">
    <property type="term" value="P:DNA integration"/>
    <property type="evidence" value="ECO:0007669"/>
    <property type="project" value="UniProtKB-KW"/>
</dbReference>
<dbReference type="CDD" id="cd01647">
    <property type="entry name" value="RT_LTR"/>
    <property type="match status" value="1"/>
</dbReference>
<dbReference type="InterPro" id="IPR036397">
    <property type="entry name" value="RNaseH_sf"/>
</dbReference>
<dbReference type="Gene3D" id="3.10.10.10">
    <property type="entry name" value="HIV Type 1 Reverse Transcriptase, subunit A, domain 1"/>
    <property type="match status" value="1"/>
</dbReference>
<dbReference type="AlphaFoldDB" id="A0A3P3YG00"/>
<dbReference type="Pfam" id="PF17919">
    <property type="entry name" value="RT_RNaseH_2"/>
    <property type="match status" value="1"/>
</dbReference>
<keyword evidence="7" id="KW-0695">RNA-directed DNA polymerase</keyword>
<dbReference type="SUPFAM" id="SSF56672">
    <property type="entry name" value="DNA/RNA polymerases"/>
    <property type="match status" value="1"/>
</dbReference>
<keyword evidence="3" id="KW-0064">Aspartyl protease</keyword>
<keyword evidence="8" id="KW-0808">Transferase</keyword>
<dbReference type="InterPro" id="IPR043128">
    <property type="entry name" value="Rev_trsase/Diguanyl_cyclase"/>
</dbReference>
<keyword evidence="9" id="KW-0238">DNA-binding</keyword>
<accession>A0A3P3YG00</accession>
<evidence type="ECO:0000256" key="5">
    <source>
        <dbReference type="ARBA" id="ARBA00022842"/>
    </source>
</evidence>
<reference evidence="14 15" key="1">
    <citation type="submission" date="2018-03" db="EMBL/GenBank/DDBJ databases">
        <authorList>
            <person name="Fogelqvist J."/>
        </authorList>
    </citation>
    <scope>NUCLEOTIDE SEQUENCE [LARGE SCALE GENOMIC DNA]</scope>
</reference>
<keyword evidence="10" id="KW-0233">DNA recombination</keyword>
<dbReference type="EMBL" id="OVEO01000011">
    <property type="protein sequence ID" value="SPQ99093.1"/>
    <property type="molecule type" value="Genomic_DNA"/>
</dbReference>
<dbReference type="GO" id="GO:0046872">
    <property type="term" value="F:metal ion binding"/>
    <property type="evidence" value="ECO:0007669"/>
    <property type="project" value="UniProtKB-KW"/>
</dbReference>
<dbReference type="GO" id="GO:0003677">
    <property type="term" value="F:DNA binding"/>
    <property type="evidence" value="ECO:0007669"/>
    <property type="project" value="UniProtKB-KW"/>
</dbReference>
<organism evidence="14 15">
    <name type="scientific">Plasmodiophora brassicae</name>
    <name type="common">Clubroot disease agent</name>
    <dbReference type="NCBI Taxonomy" id="37360"/>
    <lineage>
        <taxon>Eukaryota</taxon>
        <taxon>Sar</taxon>
        <taxon>Rhizaria</taxon>
        <taxon>Endomyxa</taxon>
        <taxon>Phytomyxea</taxon>
        <taxon>Plasmodiophorida</taxon>
        <taxon>Plasmodiophoridae</taxon>
        <taxon>Plasmodiophora</taxon>
    </lineage>
</organism>
<dbReference type="InterPro" id="IPR012337">
    <property type="entry name" value="RNaseH-like_sf"/>
</dbReference>
<evidence type="ECO:0000256" key="9">
    <source>
        <dbReference type="ARBA" id="ARBA00023125"/>
    </source>
</evidence>
<evidence type="ECO:0000259" key="12">
    <source>
        <dbReference type="PROSITE" id="PS50878"/>
    </source>
</evidence>
<evidence type="ECO:0000256" key="7">
    <source>
        <dbReference type="ARBA" id="ARBA00022918"/>
    </source>
</evidence>
<evidence type="ECO:0000259" key="13">
    <source>
        <dbReference type="PROSITE" id="PS50994"/>
    </source>
</evidence>
<dbReference type="InterPro" id="IPR050951">
    <property type="entry name" value="Retrovirus_Pol_polyprotein"/>
</dbReference>
<dbReference type="PROSITE" id="PS50878">
    <property type="entry name" value="RT_POL"/>
    <property type="match status" value="1"/>
</dbReference>
<dbReference type="InterPro" id="IPR041588">
    <property type="entry name" value="Integrase_H2C2"/>
</dbReference>
<keyword evidence="1" id="KW-0645">Protease</keyword>
<dbReference type="Pfam" id="PF00665">
    <property type="entry name" value="rve"/>
    <property type="match status" value="1"/>
</dbReference>
<evidence type="ECO:0008006" key="16">
    <source>
        <dbReference type="Google" id="ProtNLM"/>
    </source>
</evidence>
<keyword evidence="8" id="KW-0548">Nucleotidyltransferase</keyword>
<dbReference type="GO" id="GO:0003887">
    <property type="term" value="F:DNA-directed DNA polymerase activity"/>
    <property type="evidence" value="ECO:0007669"/>
    <property type="project" value="UniProtKB-KW"/>
</dbReference>
<evidence type="ECO:0000256" key="6">
    <source>
        <dbReference type="ARBA" id="ARBA00022908"/>
    </source>
</evidence>
<evidence type="ECO:0000256" key="1">
    <source>
        <dbReference type="ARBA" id="ARBA00022670"/>
    </source>
</evidence>
<dbReference type="Pfam" id="PF00078">
    <property type="entry name" value="RVT_1"/>
    <property type="match status" value="1"/>
</dbReference>
<dbReference type="FunFam" id="3.30.420.10:FF:000032">
    <property type="entry name" value="Retrovirus-related Pol polyprotein from transposon 297-like Protein"/>
    <property type="match status" value="1"/>
</dbReference>
<evidence type="ECO:0000256" key="2">
    <source>
        <dbReference type="ARBA" id="ARBA00022723"/>
    </source>
</evidence>
<feature type="domain" description="Reverse transcriptase" evidence="12">
    <location>
        <begin position="213"/>
        <end position="392"/>
    </location>
</feature>
<keyword evidence="6" id="KW-0229">DNA integration</keyword>
<keyword evidence="4" id="KW-0378">Hydrolase</keyword>
<keyword evidence="14" id="KW-0496">Mitochondrion</keyword>
<sequence>MATVTTEAATPTTSPDALWVRRGVVLWGLLRDARQQLSERQAATQILASAALLRAWETRRDATFEAWLDTSPCDRTPWPPFDEPASATGVDSDADDDEIVGAAAVPQDPACIDVCALDIDAFLDAAAEDGSACYAVHTMWTPLEEPDDSPHLPDKYAEFTDVFDETGATSLPAHRPYDCCIDLKPGMEPPFGRLYGLSPREQVALKQYLKANLESGFIRPSKSSAGAPILFAKKKDGSLRLCVDYRGLNAATVKNRYPIPLIDQILAQLSAARVFTKIDLRGAYNQIRIRDGDEWKTAFRTPYGLFEYLVMPFGLSNGPAAFQGFMNDLFRDYVDVFVVVYLDDILVFSRDAQEHERHVKLVLDRLRQANLSAKLSKCSFDAREVEFLGYVISAAGVRLDQSRVDTILAWEPPKDANGVRVFLGFANFYRKFIPHFGEIALPLTNLTREDVAFRWTDREQDAFRSLQAAFTSAPVLAHFHPDRPCEVETDASDFAIAMVLSQRDADDELRPLAFYSRKLTKEELNYKIHDKEMLAIVQSFEKWRQFLDSAQHQTLVHSDHRNLEYFLSTQKLSRRQARWSELLGEFDFRIQHRPGRLHGKADALSRRPEYQPSREEEEMVQRSLRMLSPDHFLPGPLGHTISALQPENSSVPLIERIRRQQATDAYVAKMKALVDTPKGRRFRLIDGLLYRDHRLIVVGDDCKLEILQTLHDSPAAGHLGLWKTLRLVQREFWWCQLRSYVKDYVASCDTCRRCKIPRHKPAGLLTPLPLPTALWSSISMDFIVKLPRSIGFDSILVVVDRFSKMAHFIPCNETTTAAQLADLFLCNIFRLHGLPTDIVSDRGPQFISKFWKQLLNRLGVQRNLSSARHPESDGQTERVNQTLEQYLRTYVNFQQDDWASWLPIAEFAYNDACHSSTGMSPFFANYGYHPAFHDLRPRTSASSNPSADERAEFLHTLRTVLKQNLSNAIHAMKRFADARRSPHPSYKPGDLVMLRKGALRTGRPCDKLDVRMLGPYPVVKVINAVAYELELPPTCRIHNVFHASLLEPYVASVIPGRHQPPPDPIVVDGEAEPLYLVNNILDSSRDIIHLLFQACGLDTCSAFRYWKCRHDLQDEKTALSTFKALRRDLVSAETIEDFVVQAGRDILNEAVDVPGVLAERSVVQNLGDLIPKIPRRNALSVFKTDEGWTIRSSAHHPMEKLIQDPETNERLKRSVLRLRLVCPRDRPLLLYA</sequence>
<proteinExistence type="predicted"/>
<dbReference type="InterPro" id="IPR056924">
    <property type="entry name" value="SH3_Tf2-1"/>
</dbReference>
<geneLocation type="mitochondrion" evidence="14"/>
<dbReference type="Gene3D" id="3.30.420.10">
    <property type="entry name" value="Ribonuclease H-like superfamily/Ribonuclease H"/>
    <property type="match status" value="1"/>
</dbReference>
<dbReference type="InterPro" id="IPR000477">
    <property type="entry name" value="RT_dom"/>
</dbReference>
<dbReference type="Gene3D" id="1.10.340.70">
    <property type="match status" value="1"/>
</dbReference>